<comment type="caution">
    <text evidence="3">The sequence shown here is derived from an EMBL/GenBank/DDBJ whole genome shotgun (WGS) entry which is preliminary data.</text>
</comment>
<organism evidence="3 4">
    <name type="scientific">Reticulomyxa filosa</name>
    <dbReference type="NCBI Taxonomy" id="46433"/>
    <lineage>
        <taxon>Eukaryota</taxon>
        <taxon>Sar</taxon>
        <taxon>Rhizaria</taxon>
        <taxon>Retaria</taxon>
        <taxon>Foraminifera</taxon>
        <taxon>Monothalamids</taxon>
        <taxon>Reticulomyxidae</taxon>
        <taxon>Reticulomyxa</taxon>
    </lineage>
</organism>
<keyword evidence="2" id="KW-0812">Transmembrane</keyword>
<evidence type="ECO:0000256" key="2">
    <source>
        <dbReference type="SAM" id="Phobius"/>
    </source>
</evidence>
<keyword evidence="4" id="KW-1185">Reference proteome</keyword>
<proteinExistence type="predicted"/>
<evidence type="ECO:0000313" key="3">
    <source>
        <dbReference type="EMBL" id="ETO13353.1"/>
    </source>
</evidence>
<evidence type="ECO:0000256" key="1">
    <source>
        <dbReference type="SAM" id="MobiDB-lite"/>
    </source>
</evidence>
<accession>X6MH69</accession>
<dbReference type="Proteomes" id="UP000023152">
    <property type="component" value="Unassembled WGS sequence"/>
</dbReference>
<protein>
    <submittedName>
        <fullName evidence="3">Uncharacterized protein</fullName>
    </submittedName>
</protein>
<gene>
    <name evidence="3" type="ORF">RFI_24021</name>
</gene>
<feature type="transmembrane region" description="Helical" evidence="2">
    <location>
        <begin position="6"/>
        <end position="34"/>
    </location>
</feature>
<keyword evidence="2" id="KW-0472">Membrane</keyword>
<dbReference type="EMBL" id="ASPP01020660">
    <property type="protein sequence ID" value="ETO13353.1"/>
    <property type="molecule type" value="Genomic_DNA"/>
</dbReference>
<evidence type="ECO:0000313" key="4">
    <source>
        <dbReference type="Proteomes" id="UP000023152"/>
    </source>
</evidence>
<feature type="compositionally biased region" description="Basic and acidic residues" evidence="1">
    <location>
        <begin position="141"/>
        <end position="153"/>
    </location>
</feature>
<reference evidence="3 4" key="1">
    <citation type="journal article" date="2013" name="Curr. Biol.">
        <title>The Genome of the Foraminiferan Reticulomyxa filosa.</title>
        <authorList>
            <person name="Glockner G."/>
            <person name="Hulsmann N."/>
            <person name="Schleicher M."/>
            <person name="Noegel A.A."/>
            <person name="Eichinger L."/>
            <person name="Gallinger C."/>
            <person name="Pawlowski J."/>
            <person name="Sierra R."/>
            <person name="Euteneuer U."/>
            <person name="Pillet L."/>
            <person name="Moustafa A."/>
            <person name="Platzer M."/>
            <person name="Groth M."/>
            <person name="Szafranski K."/>
            <person name="Schliwa M."/>
        </authorList>
    </citation>
    <scope>NUCLEOTIDE SEQUENCE [LARGE SCALE GENOMIC DNA]</scope>
</reference>
<feature type="region of interest" description="Disordered" evidence="1">
    <location>
        <begin position="141"/>
        <end position="166"/>
    </location>
</feature>
<name>X6MH69_RETFI</name>
<keyword evidence="2" id="KW-1133">Transmembrane helix</keyword>
<dbReference type="AlphaFoldDB" id="X6MH69"/>
<sequence length="181" mass="21130">MHIFNLLYFCIFGNFLRRFCYFGFLFFLFCFLFLSSQHTFLTSFFPNGKKKDLFYASSFSTLAVHYIQTKMSEQIDEVQKGIQITAGFKENSKILSKKRVPTKYVSTTKRMPNIQIIVLNKIVQSVIFDLSKKNLINAEENKTVSKKERKHNDVMSNPTNAKKKKKKLGAFHHIVFHSGTF</sequence>